<keyword evidence="2" id="KW-1185">Reference proteome</keyword>
<protein>
    <recommendedName>
        <fullName evidence="3">Lipoprotein</fullName>
    </recommendedName>
</protein>
<sequence>MLTVLAVLSGACAAGPEMDRMVGDLAEFRVHQGVYAPAAPVERSSEEQTAQDISALFFAAALADSVLKGREVVGAEGVAAAREHGRMAADSGNCDGMLFSAGVLRIVQERDPRVERMAASCTLERLAEHGVTRENVGGVAVALGILERMGYSGDIPELTMELFDVEDREDRYRAWQALALMPRLDNPEDTREHFSEQLAEAAVFLRNPDSDALLGEVIAAYQAPRADRDMGGLSPELERWLSDARGCEGADSFYRVSPEADVCTLEDAWTGVTSGLIPR</sequence>
<comment type="caution">
    <text evidence="1">The sequence shown here is derived from an EMBL/GenBank/DDBJ whole genome shotgun (WGS) entry which is preliminary data.</text>
</comment>
<gene>
    <name evidence="1" type="ORF">GCM10009716_03920</name>
</gene>
<name>A0ABN2NQZ2_9ACTN</name>
<dbReference type="EMBL" id="BAAAMJ010000003">
    <property type="protein sequence ID" value="GAA1897088.1"/>
    <property type="molecule type" value="Genomic_DNA"/>
</dbReference>
<proteinExistence type="predicted"/>
<evidence type="ECO:0008006" key="3">
    <source>
        <dbReference type="Google" id="ProtNLM"/>
    </source>
</evidence>
<dbReference type="Proteomes" id="UP001501303">
    <property type="component" value="Unassembled WGS sequence"/>
</dbReference>
<dbReference type="RefSeq" id="WP_344258268.1">
    <property type="nucleotide sequence ID" value="NZ_BAAAMJ010000003.1"/>
</dbReference>
<reference evidence="1 2" key="1">
    <citation type="journal article" date="2019" name="Int. J. Syst. Evol. Microbiol.">
        <title>The Global Catalogue of Microorganisms (GCM) 10K type strain sequencing project: providing services to taxonomists for standard genome sequencing and annotation.</title>
        <authorList>
            <consortium name="The Broad Institute Genomics Platform"/>
            <consortium name="The Broad Institute Genome Sequencing Center for Infectious Disease"/>
            <person name="Wu L."/>
            <person name="Ma J."/>
        </authorList>
    </citation>
    <scope>NUCLEOTIDE SEQUENCE [LARGE SCALE GENOMIC DNA]</scope>
    <source>
        <strain evidence="1 2">JCM 13581</strain>
    </source>
</reference>
<organism evidence="1 2">
    <name type="scientific">Streptomyces sodiiphilus</name>
    <dbReference type="NCBI Taxonomy" id="226217"/>
    <lineage>
        <taxon>Bacteria</taxon>
        <taxon>Bacillati</taxon>
        <taxon>Actinomycetota</taxon>
        <taxon>Actinomycetes</taxon>
        <taxon>Kitasatosporales</taxon>
        <taxon>Streptomycetaceae</taxon>
        <taxon>Streptomyces</taxon>
    </lineage>
</organism>
<accession>A0ABN2NQZ2</accession>
<evidence type="ECO:0000313" key="2">
    <source>
        <dbReference type="Proteomes" id="UP001501303"/>
    </source>
</evidence>
<evidence type="ECO:0000313" key="1">
    <source>
        <dbReference type="EMBL" id="GAA1897088.1"/>
    </source>
</evidence>